<dbReference type="InterPro" id="IPR000975">
    <property type="entry name" value="IL-1_fam"/>
</dbReference>
<keyword evidence="6" id="KW-1185">Reference proteome</keyword>
<name>A0A4X2LT50_VOMUR</name>
<dbReference type="CDD" id="cd23300">
    <property type="entry name" value="beta-trefoil_IL36"/>
    <property type="match status" value="1"/>
</dbReference>
<dbReference type="STRING" id="29139.ENSVURP00010027273"/>
<dbReference type="GO" id="GO:0019221">
    <property type="term" value="P:cytokine-mediated signaling pathway"/>
    <property type="evidence" value="ECO:0007669"/>
    <property type="project" value="TreeGrafter"/>
</dbReference>
<dbReference type="Proteomes" id="UP000314987">
    <property type="component" value="Unassembled WGS sequence"/>
</dbReference>
<dbReference type="Gene3D" id="2.80.10.50">
    <property type="match status" value="1"/>
</dbReference>
<dbReference type="GO" id="GO:0005149">
    <property type="term" value="F:interleukin-1 receptor binding"/>
    <property type="evidence" value="ECO:0007669"/>
    <property type="project" value="UniProtKB-UniRule"/>
</dbReference>
<dbReference type="PRINTS" id="PR01360">
    <property type="entry name" value="INTRLEUKIN1X"/>
</dbReference>
<gene>
    <name evidence="5" type="primary">LOC114030820</name>
</gene>
<dbReference type="RefSeq" id="XP_027701527.1">
    <property type="nucleotide sequence ID" value="XM_027845726.1"/>
</dbReference>
<proteinExistence type="inferred from homology"/>
<organism evidence="5 6">
    <name type="scientific">Vombatus ursinus</name>
    <name type="common">Common wombat</name>
    <dbReference type="NCBI Taxonomy" id="29139"/>
    <lineage>
        <taxon>Eukaryota</taxon>
        <taxon>Metazoa</taxon>
        <taxon>Chordata</taxon>
        <taxon>Craniata</taxon>
        <taxon>Vertebrata</taxon>
        <taxon>Euteleostomi</taxon>
        <taxon>Mammalia</taxon>
        <taxon>Metatheria</taxon>
        <taxon>Diprotodontia</taxon>
        <taxon>Vombatidae</taxon>
        <taxon>Vombatus</taxon>
    </lineage>
</organism>
<dbReference type="Ensembl" id="ENSVURT00010031057.1">
    <property type="protein sequence ID" value="ENSVURP00010027273.1"/>
    <property type="gene ID" value="ENSVURG00010020875.1"/>
</dbReference>
<dbReference type="AlphaFoldDB" id="A0A4X2LT50"/>
<reference evidence="5" key="3">
    <citation type="submission" date="2025-09" db="UniProtKB">
        <authorList>
            <consortium name="Ensembl"/>
        </authorList>
    </citation>
    <scope>IDENTIFICATION</scope>
</reference>
<dbReference type="PANTHER" id="PTHR10078:SF27">
    <property type="entry name" value="INTERLEUKIN-36 GAMMA"/>
    <property type="match status" value="1"/>
</dbReference>
<evidence type="ECO:0000256" key="2">
    <source>
        <dbReference type="ARBA" id="ARBA00010448"/>
    </source>
</evidence>
<dbReference type="GeneTree" id="ENSGT00950000182943"/>
<dbReference type="GeneID" id="114030820"/>
<dbReference type="PRINTS" id="PR00264">
    <property type="entry name" value="INTERLEUKIN1"/>
</dbReference>
<dbReference type="PANTHER" id="PTHR10078">
    <property type="entry name" value="INTERLEUKIN-1 FAMILY MEMBER"/>
    <property type="match status" value="1"/>
</dbReference>
<evidence type="ECO:0000256" key="1">
    <source>
        <dbReference type="ARBA" id="ARBA00004613"/>
    </source>
</evidence>
<dbReference type="OrthoDB" id="9449705at2759"/>
<dbReference type="RefSeq" id="XP_027701526.1">
    <property type="nucleotide sequence ID" value="XM_027845725.1"/>
</dbReference>
<dbReference type="GO" id="GO:0005125">
    <property type="term" value="F:cytokine activity"/>
    <property type="evidence" value="ECO:0007669"/>
    <property type="project" value="UniProtKB-UniRule"/>
</dbReference>
<evidence type="ECO:0000256" key="4">
    <source>
        <dbReference type="RuleBase" id="RU003753"/>
    </source>
</evidence>
<dbReference type="InterPro" id="IPR003297">
    <property type="entry name" value="IL-1RA/IL-36"/>
</dbReference>
<evidence type="ECO:0000313" key="5">
    <source>
        <dbReference type="Ensembl" id="ENSVURP00010027273.1"/>
    </source>
</evidence>
<dbReference type="GO" id="GO:0002437">
    <property type="term" value="P:inflammatory response to antigenic stimulus"/>
    <property type="evidence" value="ECO:0007669"/>
    <property type="project" value="TreeGrafter"/>
</dbReference>
<dbReference type="GO" id="GO:0071222">
    <property type="term" value="P:cellular response to lipopolysaccharide"/>
    <property type="evidence" value="ECO:0007669"/>
    <property type="project" value="TreeGrafter"/>
</dbReference>
<comment type="subcellular location">
    <subcellularLocation>
        <location evidence="1 4">Secreted</location>
    </subcellularLocation>
</comment>
<dbReference type="SMART" id="SM00125">
    <property type="entry name" value="IL1"/>
    <property type="match status" value="1"/>
</dbReference>
<dbReference type="InterPro" id="IPR008996">
    <property type="entry name" value="IL1/FGF"/>
</dbReference>
<reference evidence="5" key="2">
    <citation type="submission" date="2025-08" db="UniProtKB">
        <authorList>
            <consortium name="Ensembl"/>
        </authorList>
    </citation>
    <scope>IDENTIFICATION</scope>
</reference>
<evidence type="ECO:0000313" key="6">
    <source>
        <dbReference type="Proteomes" id="UP000314987"/>
    </source>
</evidence>
<dbReference type="GO" id="GO:0005615">
    <property type="term" value="C:extracellular space"/>
    <property type="evidence" value="ECO:0007669"/>
    <property type="project" value="InterPro"/>
</dbReference>
<dbReference type="Pfam" id="PF00340">
    <property type="entry name" value="IL1"/>
    <property type="match status" value="1"/>
</dbReference>
<dbReference type="GO" id="GO:0010628">
    <property type="term" value="P:positive regulation of gene expression"/>
    <property type="evidence" value="ECO:0007669"/>
    <property type="project" value="TreeGrafter"/>
</dbReference>
<protein>
    <recommendedName>
        <fullName evidence="4">Interleukin-1</fullName>
    </recommendedName>
</protein>
<dbReference type="FunFam" id="2.80.10.50:FF:000013">
    <property type="entry name" value="Interleukin-1"/>
    <property type="match status" value="1"/>
</dbReference>
<comment type="similarity">
    <text evidence="2 4">Belongs to the IL-1 family.</text>
</comment>
<accession>A0A4X2LT50</accession>
<sequence>MKTGNCNSQAQEAAEQPNFRGIRDIHQQVLVLQEKTLIAVPQDVDVHPISMMSIPCRDQSLEKDKGNPIYLGIAETELCLCCEESGEQPILKLKERDIMELYRNQKAEKSFVFYRNATGNISTFESAAYPGWFICSSVEKGKPITITKDVGKNNIAFYFDPRD</sequence>
<keyword evidence="3 4" id="KW-0964">Secreted</keyword>
<evidence type="ECO:0000256" key="3">
    <source>
        <dbReference type="ARBA" id="ARBA00022525"/>
    </source>
</evidence>
<dbReference type="SUPFAM" id="SSF50353">
    <property type="entry name" value="Cytokine"/>
    <property type="match status" value="1"/>
</dbReference>
<reference evidence="6" key="1">
    <citation type="submission" date="2018-12" db="EMBL/GenBank/DDBJ databases">
        <authorList>
            <person name="Yazar S."/>
        </authorList>
    </citation>
    <scope>NUCLEOTIDE SEQUENCE [LARGE SCALE GENOMIC DNA]</scope>
</reference>
<dbReference type="OMA" id="CCEESGE"/>